<evidence type="ECO:0000313" key="4">
    <source>
        <dbReference type="Proteomes" id="UP000606653"/>
    </source>
</evidence>
<keyword evidence="1" id="KW-0732">Signal</keyword>
<dbReference type="Pfam" id="PF01841">
    <property type="entry name" value="Transglut_core"/>
    <property type="match status" value="1"/>
</dbReference>
<sequence>MKKNRIALYLSAVLIGFSAVLPIAPQVVVAASSDASVIASITTAIEQKKPTFTLKMTKVQFSRVNALLASAAAKAEPYSRYTIDRIDTRATLTGSQASVRFTAVYLENKQQMEYVTAQAKAALKKIIKPGMSQEEKVKVIHDYIVKRFAYDESMTRYSAYQGLTKGTTVCQGYTLLGYRMLTLAGIDTRIVEGRAGGQSHAWNKVKVDGRWYNLDLTWDDPTPDRKNEVSYAYYLVNDELLSRDHTWTKKTVPAAVSDYRAQLAQKAKSSAKHRNMLAAIGGEITSTTASLQQKVIGAIEKQRESLTLIHDFGSFSPKTQLDRIMKACSNTVVKQVRYAYRTADNGTATLVFTFTY</sequence>
<accession>A0ABQ2KTQ2</accession>
<dbReference type="Proteomes" id="UP000606653">
    <property type="component" value="Unassembled WGS sequence"/>
</dbReference>
<organism evidence="3 4">
    <name type="scientific">Saccharibacillus kuerlensis</name>
    <dbReference type="NCBI Taxonomy" id="459527"/>
    <lineage>
        <taxon>Bacteria</taxon>
        <taxon>Bacillati</taxon>
        <taxon>Bacillota</taxon>
        <taxon>Bacilli</taxon>
        <taxon>Bacillales</taxon>
        <taxon>Paenibacillaceae</taxon>
        <taxon>Saccharibacillus</taxon>
    </lineage>
</organism>
<proteinExistence type="predicted"/>
<evidence type="ECO:0000259" key="2">
    <source>
        <dbReference type="SMART" id="SM00460"/>
    </source>
</evidence>
<feature type="domain" description="Transglutaminase-like" evidence="2">
    <location>
        <begin position="162"/>
        <end position="218"/>
    </location>
</feature>
<comment type="caution">
    <text evidence="3">The sequence shown here is derived from an EMBL/GenBank/DDBJ whole genome shotgun (WGS) entry which is preliminary data.</text>
</comment>
<reference evidence="4" key="1">
    <citation type="journal article" date="2019" name="Int. J. Syst. Evol. Microbiol.">
        <title>The Global Catalogue of Microorganisms (GCM) 10K type strain sequencing project: providing services to taxonomists for standard genome sequencing and annotation.</title>
        <authorList>
            <consortium name="The Broad Institute Genomics Platform"/>
            <consortium name="The Broad Institute Genome Sequencing Center for Infectious Disease"/>
            <person name="Wu L."/>
            <person name="Ma J."/>
        </authorList>
    </citation>
    <scope>NUCLEOTIDE SEQUENCE [LARGE SCALE GENOMIC DNA]</scope>
    <source>
        <strain evidence="4">CGMCC 1.6964</strain>
    </source>
</reference>
<dbReference type="SMART" id="SM00460">
    <property type="entry name" value="TGc"/>
    <property type="match status" value="1"/>
</dbReference>
<evidence type="ECO:0000313" key="3">
    <source>
        <dbReference type="EMBL" id="GGN90130.1"/>
    </source>
</evidence>
<feature type="signal peptide" evidence="1">
    <location>
        <begin position="1"/>
        <end position="30"/>
    </location>
</feature>
<dbReference type="RefSeq" id="WP_018974960.1">
    <property type="nucleotide sequence ID" value="NZ_BMLN01000001.1"/>
</dbReference>
<evidence type="ECO:0000256" key="1">
    <source>
        <dbReference type="SAM" id="SignalP"/>
    </source>
</evidence>
<dbReference type="SUPFAM" id="SSF54001">
    <property type="entry name" value="Cysteine proteinases"/>
    <property type="match status" value="1"/>
</dbReference>
<gene>
    <name evidence="3" type="ORF">GCM10010969_00250</name>
</gene>
<dbReference type="InterPro" id="IPR052557">
    <property type="entry name" value="CAP/Cytokinesis_protein"/>
</dbReference>
<keyword evidence="4" id="KW-1185">Reference proteome</keyword>
<dbReference type="InterPro" id="IPR002931">
    <property type="entry name" value="Transglutaminase-like"/>
</dbReference>
<dbReference type="PANTHER" id="PTHR46333">
    <property type="entry name" value="CYTOKINESIS PROTEIN 3"/>
    <property type="match status" value="1"/>
</dbReference>
<dbReference type="EMBL" id="BMLN01000001">
    <property type="protein sequence ID" value="GGN90130.1"/>
    <property type="molecule type" value="Genomic_DNA"/>
</dbReference>
<feature type="chain" id="PRO_5047243860" description="Transglutaminase-like domain-containing protein" evidence="1">
    <location>
        <begin position="31"/>
        <end position="356"/>
    </location>
</feature>
<dbReference type="PANTHER" id="PTHR46333:SF2">
    <property type="entry name" value="CYTOKINESIS PROTEIN 3"/>
    <property type="match status" value="1"/>
</dbReference>
<dbReference type="InterPro" id="IPR038765">
    <property type="entry name" value="Papain-like_cys_pep_sf"/>
</dbReference>
<protein>
    <recommendedName>
        <fullName evidence="2">Transglutaminase-like domain-containing protein</fullName>
    </recommendedName>
</protein>
<name>A0ABQ2KTQ2_9BACL</name>
<dbReference type="Gene3D" id="3.10.620.30">
    <property type="match status" value="1"/>
</dbReference>